<name>A0A2T7BLV2_9BACT</name>
<evidence type="ECO:0000259" key="1">
    <source>
        <dbReference type="Pfam" id="PF06855"/>
    </source>
</evidence>
<dbReference type="EMBL" id="QCYK01000001">
    <property type="protein sequence ID" value="PUZ28636.1"/>
    <property type="molecule type" value="Genomic_DNA"/>
</dbReference>
<sequence length="190" mass="21354">MSLIDFAKAIIDEPSPLGDLARDMQGDYEFPVDKTDQEILSYLRFKTSRQGNEEVVKEFAAAYRESAGQIPPADQLIASAVVFNAQRWQHLVKYFRRDKVVLVGKPEDIYKAYVIDYSTGKAIAFHLHTNLSNLNKIQIIEADGVPDGQLSRKMDPDAALVALQDCPYVYNKPNPVVFDGLVQMLSFPSK</sequence>
<evidence type="ECO:0000313" key="2">
    <source>
        <dbReference type="EMBL" id="PUZ28636.1"/>
    </source>
</evidence>
<gene>
    <name evidence="2" type="ORF">DCC81_03895</name>
</gene>
<proteinExistence type="predicted"/>
<keyword evidence="3" id="KW-1185">Reference proteome</keyword>
<protein>
    <recommendedName>
        <fullName evidence="1">YozE SAM-like domain-containing protein</fullName>
    </recommendedName>
</protein>
<evidence type="ECO:0000313" key="3">
    <source>
        <dbReference type="Proteomes" id="UP000244450"/>
    </source>
</evidence>
<comment type="caution">
    <text evidence="2">The sequence shown here is derived from an EMBL/GenBank/DDBJ whole genome shotgun (WGS) entry which is preliminary data.</text>
</comment>
<accession>A0A2T7BLV2</accession>
<dbReference type="Gene3D" id="1.10.150.260">
    <property type="entry name" value="YozE SAM-like"/>
    <property type="match status" value="1"/>
</dbReference>
<dbReference type="Pfam" id="PF06855">
    <property type="entry name" value="YozE_SAM_like"/>
    <property type="match status" value="1"/>
</dbReference>
<dbReference type="SUPFAM" id="SSF140652">
    <property type="entry name" value="YozE-like"/>
    <property type="match status" value="1"/>
</dbReference>
<dbReference type="RefSeq" id="WP_108685275.1">
    <property type="nucleotide sequence ID" value="NZ_QCYK01000001.1"/>
</dbReference>
<feature type="domain" description="YozE SAM-like" evidence="1">
    <location>
        <begin position="12"/>
        <end position="64"/>
    </location>
</feature>
<dbReference type="OrthoDB" id="1454071at2"/>
<reference evidence="2 3" key="1">
    <citation type="submission" date="2018-04" db="EMBL/GenBank/DDBJ databases">
        <title>Chitinophaga fuyangensis sp. nov., isolated from soil in a chemical factory.</title>
        <authorList>
            <person name="Chen K."/>
        </authorList>
    </citation>
    <scope>NUCLEOTIDE SEQUENCE [LARGE SCALE GENOMIC DNA]</scope>
    <source>
        <strain evidence="2 3">LY-1</strain>
    </source>
</reference>
<dbReference type="AlphaFoldDB" id="A0A2T7BLV2"/>
<dbReference type="InterPro" id="IPR036806">
    <property type="entry name" value="YozE_SAM-like_sf"/>
</dbReference>
<dbReference type="Proteomes" id="UP000244450">
    <property type="component" value="Unassembled WGS sequence"/>
</dbReference>
<organism evidence="2 3">
    <name type="scientific">Chitinophaga parva</name>
    <dbReference type="NCBI Taxonomy" id="2169414"/>
    <lineage>
        <taxon>Bacteria</taxon>
        <taxon>Pseudomonadati</taxon>
        <taxon>Bacteroidota</taxon>
        <taxon>Chitinophagia</taxon>
        <taxon>Chitinophagales</taxon>
        <taxon>Chitinophagaceae</taxon>
        <taxon>Chitinophaga</taxon>
    </lineage>
</organism>
<dbReference type="InterPro" id="IPR023089">
    <property type="entry name" value="YozE_SAM-like"/>
</dbReference>